<evidence type="ECO:0000256" key="2">
    <source>
        <dbReference type="ARBA" id="ARBA00010992"/>
    </source>
</evidence>
<feature type="transmembrane region" description="Helical" evidence="9">
    <location>
        <begin position="228"/>
        <end position="246"/>
    </location>
</feature>
<feature type="transmembrane region" description="Helical" evidence="9">
    <location>
        <begin position="58"/>
        <end position="77"/>
    </location>
</feature>
<keyword evidence="5 9" id="KW-1133">Transmembrane helix</keyword>
<comment type="caution">
    <text evidence="11">The sequence shown here is derived from an EMBL/GenBank/DDBJ whole genome shotgun (WGS) entry which is preliminary data.</text>
</comment>
<evidence type="ECO:0000256" key="1">
    <source>
        <dbReference type="ARBA" id="ARBA00004141"/>
    </source>
</evidence>
<dbReference type="SUPFAM" id="SSF103473">
    <property type="entry name" value="MFS general substrate transporter"/>
    <property type="match status" value="1"/>
</dbReference>
<dbReference type="GO" id="GO:0005351">
    <property type="term" value="F:carbohydrate:proton symporter activity"/>
    <property type="evidence" value="ECO:0007669"/>
    <property type="project" value="TreeGrafter"/>
</dbReference>
<keyword evidence="4 9" id="KW-0812">Transmembrane</keyword>
<dbReference type="PANTHER" id="PTHR48022:SF46">
    <property type="entry name" value="SUGAR TRANSPORTER, PUTATIVE (AFU_ORTHOLOGUE AFUA_1G11830)-RELATED"/>
    <property type="match status" value="1"/>
</dbReference>
<dbReference type="InterPro" id="IPR005829">
    <property type="entry name" value="Sugar_transporter_CS"/>
</dbReference>
<feature type="transmembrane region" description="Helical" evidence="9">
    <location>
        <begin position="97"/>
        <end position="116"/>
    </location>
</feature>
<dbReference type="PROSITE" id="PS00216">
    <property type="entry name" value="SUGAR_TRANSPORT_1"/>
    <property type="match status" value="1"/>
</dbReference>
<comment type="subcellular location">
    <subcellularLocation>
        <location evidence="1">Membrane</location>
        <topology evidence="1">Multi-pass membrane protein</topology>
    </subcellularLocation>
</comment>
<dbReference type="Gene3D" id="1.20.1250.20">
    <property type="entry name" value="MFS general substrate transporter like domains"/>
    <property type="match status" value="1"/>
</dbReference>
<comment type="similarity">
    <text evidence="2 7">Belongs to the major facilitator superfamily. Sugar transporter (TC 2.A.1.1) family.</text>
</comment>
<evidence type="ECO:0000256" key="7">
    <source>
        <dbReference type="RuleBase" id="RU003346"/>
    </source>
</evidence>
<name>A0AAD4CRN5_ASPNN</name>
<evidence type="ECO:0000256" key="5">
    <source>
        <dbReference type="ARBA" id="ARBA00022989"/>
    </source>
</evidence>
<dbReference type="Proteomes" id="UP001194746">
    <property type="component" value="Unassembled WGS sequence"/>
</dbReference>
<dbReference type="FunFam" id="1.20.1250.20:FF:000134">
    <property type="entry name" value="MFS sugar transporter protein"/>
    <property type="match status" value="1"/>
</dbReference>
<evidence type="ECO:0000256" key="6">
    <source>
        <dbReference type="ARBA" id="ARBA00023136"/>
    </source>
</evidence>
<dbReference type="InterPro" id="IPR036259">
    <property type="entry name" value="MFS_trans_sf"/>
</dbReference>
<dbReference type="NCBIfam" id="TIGR00879">
    <property type="entry name" value="SP"/>
    <property type="match status" value="1"/>
</dbReference>
<feature type="coiled-coil region" evidence="8">
    <location>
        <begin position="259"/>
        <end position="286"/>
    </location>
</feature>
<keyword evidence="6 9" id="KW-0472">Membrane</keyword>
<dbReference type="InterPro" id="IPR020846">
    <property type="entry name" value="MFS_dom"/>
</dbReference>
<sequence>MLQQIQWSSFGGSFSYARLILRLARIRSSRSKAEARSFPARSLACQPVQAPRSEPSGYICLVAAGCMVLMGYDASVFNSVQNSDSWHAYFDNPDSYMLGLMNTVYTVGGIITGWFFAGPLADYAGRRWAMGIGCFITVIATFMQCFPPANHAVPVFMAGRVLIGCGQALAIAAGPIYIGEVTPSYIRGLIMAFWQMFYSVGSFVAYWVNYAAGKHKDTLGEWDWKMVVIFQLLLPIIIICQLPFMPESPRWLVQRKRDVEGARKVLQQVRDTDEEIENELATIREAIEYEREALGSGKRAYMTLFKDTSVRKRLLLTFVLNIGQQLTGQGTFNSYSSTIYKKIWTNGDTINLINALNATFGILFTLNATWTVDRFGRKFLLIVGATGMACCMLITALVGLQTPSTAEGAKTEPVGIAIVFLMFLFAFFYKPSWGATVWIYTAEVFPMNVRAQAVGMCSQMQGVANTIFQQFFPIFYEKQGLKSFFFFMTCNVFLVAFVWFLIPETKKVPLEEMDTLFGGTSHVQGGAAILHGRKEGFEDVEHREEVEPTVTGQTPAKV</sequence>
<evidence type="ECO:0000313" key="11">
    <source>
        <dbReference type="EMBL" id="KAF9891459.1"/>
    </source>
</evidence>
<reference evidence="11" key="1">
    <citation type="journal article" date="2019" name="Beilstein J. Org. Chem.">
        <title>Nanangenines: drimane sesquiterpenoids as the dominant metabolite cohort of a novel Australian fungus, Aspergillus nanangensis.</title>
        <authorList>
            <person name="Lacey H.J."/>
            <person name="Gilchrist C.L.M."/>
            <person name="Crombie A."/>
            <person name="Kalaitzis J.A."/>
            <person name="Vuong D."/>
            <person name="Rutledge P.J."/>
            <person name="Turner P."/>
            <person name="Pitt J.I."/>
            <person name="Lacey E."/>
            <person name="Chooi Y.H."/>
            <person name="Piggott A.M."/>
        </authorList>
    </citation>
    <scope>NUCLEOTIDE SEQUENCE</scope>
    <source>
        <strain evidence="11">MST-FP2251</strain>
    </source>
</reference>
<feature type="domain" description="Major facilitator superfamily (MFS) profile" evidence="10">
    <location>
        <begin position="59"/>
        <end position="506"/>
    </location>
</feature>
<dbReference type="PANTHER" id="PTHR48022">
    <property type="entry name" value="PLASTIDIC GLUCOSE TRANSPORTER 4"/>
    <property type="match status" value="1"/>
</dbReference>
<keyword evidence="8" id="KW-0175">Coiled coil</keyword>
<feature type="transmembrane region" description="Helical" evidence="9">
    <location>
        <begin position="155"/>
        <end position="177"/>
    </location>
</feature>
<evidence type="ECO:0000259" key="10">
    <source>
        <dbReference type="PROSITE" id="PS50850"/>
    </source>
</evidence>
<reference evidence="11" key="2">
    <citation type="submission" date="2020-02" db="EMBL/GenBank/DDBJ databases">
        <authorList>
            <person name="Gilchrist C.L.M."/>
            <person name="Chooi Y.-H."/>
        </authorList>
    </citation>
    <scope>NUCLEOTIDE SEQUENCE</scope>
    <source>
        <strain evidence="11">MST-FP2251</strain>
    </source>
</reference>
<dbReference type="InterPro" id="IPR050360">
    <property type="entry name" value="MFS_Sugar_Transporters"/>
</dbReference>
<evidence type="ECO:0000256" key="8">
    <source>
        <dbReference type="SAM" id="Coils"/>
    </source>
</evidence>
<accession>A0AAD4CRN5</accession>
<protein>
    <recommendedName>
        <fullName evidence="10">Major facilitator superfamily (MFS) profile domain-containing protein</fullName>
    </recommendedName>
</protein>
<feature type="transmembrane region" description="Helical" evidence="9">
    <location>
        <begin position="484"/>
        <end position="502"/>
    </location>
</feature>
<dbReference type="GO" id="GO:0016020">
    <property type="term" value="C:membrane"/>
    <property type="evidence" value="ECO:0007669"/>
    <property type="project" value="UniProtKB-SubCell"/>
</dbReference>
<feature type="transmembrane region" description="Helical" evidence="9">
    <location>
        <begin position="352"/>
        <end position="372"/>
    </location>
</feature>
<evidence type="ECO:0000256" key="9">
    <source>
        <dbReference type="SAM" id="Phobius"/>
    </source>
</evidence>
<feature type="transmembrane region" description="Helical" evidence="9">
    <location>
        <begin position="379"/>
        <end position="401"/>
    </location>
</feature>
<dbReference type="InterPro" id="IPR003663">
    <property type="entry name" value="Sugar/inositol_transpt"/>
</dbReference>
<evidence type="ECO:0000313" key="12">
    <source>
        <dbReference type="Proteomes" id="UP001194746"/>
    </source>
</evidence>
<organism evidence="11 12">
    <name type="scientific">Aspergillus nanangensis</name>
    <dbReference type="NCBI Taxonomy" id="2582783"/>
    <lineage>
        <taxon>Eukaryota</taxon>
        <taxon>Fungi</taxon>
        <taxon>Dikarya</taxon>
        <taxon>Ascomycota</taxon>
        <taxon>Pezizomycotina</taxon>
        <taxon>Eurotiomycetes</taxon>
        <taxon>Eurotiomycetidae</taxon>
        <taxon>Eurotiales</taxon>
        <taxon>Aspergillaceae</taxon>
        <taxon>Aspergillus</taxon>
        <taxon>Aspergillus subgen. Circumdati</taxon>
    </lineage>
</organism>
<proteinExistence type="inferred from homology"/>
<evidence type="ECO:0000256" key="3">
    <source>
        <dbReference type="ARBA" id="ARBA00022448"/>
    </source>
</evidence>
<feature type="transmembrane region" description="Helical" evidence="9">
    <location>
        <begin position="128"/>
        <end position="149"/>
    </location>
</feature>
<dbReference type="PROSITE" id="PS50850">
    <property type="entry name" value="MFS"/>
    <property type="match status" value="1"/>
</dbReference>
<feature type="transmembrane region" description="Helical" evidence="9">
    <location>
        <begin position="413"/>
        <end position="429"/>
    </location>
</feature>
<dbReference type="Pfam" id="PF00083">
    <property type="entry name" value="Sugar_tr"/>
    <property type="match status" value="1"/>
</dbReference>
<keyword evidence="3 7" id="KW-0813">Transport</keyword>
<dbReference type="AlphaFoldDB" id="A0AAD4CRN5"/>
<evidence type="ECO:0000256" key="4">
    <source>
        <dbReference type="ARBA" id="ARBA00022692"/>
    </source>
</evidence>
<dbReference type="EMBL" id="VCAU01000018">
    <property type="protein sequence ID" value="KAF9891459.1"/>
    <property type="molecule type" value="Genomic_DNA"/>
</dbReference>
<keyword evidence="12" id="KW-1185">Reference proteome</keyword>
<gene>
    <name evidence="11" type="ORF">FE257_003925</name>
</gene>
<dbReference type="PRINTS" id="PR00171">
    <property type="entry name" value="SUGRTRNSPORT"/>
</dbReference>
<feature type="transmembrane region" description="Helical" evidence="9">
    <location>
        <begin position="189"/>
        <end position="208"/>
    </location>
</feature>
<dbReference type="InterPro" id="IPR005828">
    <property type="entry name" value="MFS_sugar_transport-like"/>
</dbReference>